<feature type="transmembrane region" description="Helical" evidence="1">
    <location>
        <begin position="318"/>
        <end position="338"/>
    </location>
</feature>
<feature type="transmembrane region" description="Helical" evidence="1">
    <location>
        <begin position="53"/>
        <end position="70"/>
    </location>
</feature>
<sequence length="377" mass="43658">MDSSPSSTRNTMNHTLSLLLACLLCTSLCAWVLQRLTPAPAKPDARSRQLDGLRGVLACLVVTHHFYYNFSWREGGMWGAKSIPIINLGAISVSLFFLMSAYLHILKVCRSPDICWREFYISRIKRIYPLYIAVFLLVVWITLSFKPLNADNWRDFLRFTMEWLLFQNTSFQGFQSHLVIAGVQWTLVYEWAVYAVLPIIHMIYHRKINFQWAAWAAFALGCWIIGFHSQLRYYWLFLLGMPAVWLAKPVKALLQKQPALAHLIMIPLTVYLFAATKAYSWEQRLWLALWFTILAHGYSFGGLLNLRGLTKLGDLSYAVYLIHGMVIFMWFGVWKMFPFGHGNFAAYLLHLPLIFAAAVLLSWLGNRFIEMPFARKH</sequence>
<feature type="transmembrane region" description="Helical" evidence="1">
    <location>
        <begin position="127"/>
        <end position="145"/>
    </location>
</feature>
<feature type="transmembrane region" description="Helical" evidence="1">
    <location>
        <begin position="209"/>
        <end position="226"/>
    </location>
</feature>
<evidence type="ECO:0000313" key="3">
    <source>
        <dbReference type="EMBL" id="EGC17635.1"/>
    </source>
</evidence>
<dbReference type="Pfam" id="PF01757">
    <property type="entry name" value="Acyl_transf_3"/>
    <property type="match status" value="1"/>
</dbReference>
<reference evidence="3 4" key="1">
    <citation type="submission" date="2011-01" db="EMBL/GenBank/DDBJ databases">
        <authorList>
            <person name="Muzny D."/>
            <person name="Qin X."/>
            <person name="Deng J."/>
            <person name="Jiang H."/>
            <person name="Liu Y."/>
            <person name="Qu J."/>
            <person name="Song X.-Z."/>
            <person name="Zhang L."/>
            <person name="Thornton R."/>
            <person name="Coyle M."/>
            <person name="Francisco L."/>
            <person name="Jackson L."/>
            <person name="Javaid M."/>
            <person name="Korchina V."/>
            <person name="Kovar C."/>
            <person name="Mata R."/>
            <person name="Mathew T."/>
            <person name="Ngo R."/>
            <person name="Nguyen L."/>
            <person name="Nguyen N."/>
            <person name="Okwuonu G."/>
            <person name="Ongeri F."/>
            <person name="Pham C."/>
            <person name="Simmons D."/>
            <person name="Wilczek-Boney K."/>
            <person name="Hale W."/>
            <person name="Jakkamsetti A."/>
            <person name="Pham P."/>
            <person name="Ruth R."/>
            <person name="San Lucas F."/>
            <person name="Warren J."/>
            <person name="Zhang J."/>
            <person name="Zhao Z."/>
            <person name="Zhou C."/>
            <person name="Zhu D."/>
            <person name="Lee S."/>
            <person name="Bess C."/>
            <person name="Blankenburg K."/>
            <person name="Forbes L."/>
            <person name="Fu Q."/>
            <person name="Gubbala S."/>
            <person name="Hirani K."/>
            <person name="Jayaseelan J.C."/>
            <person name="Lara F."/>
            <person name="Munidasa M."/>
            <person name="Palculict T."/>
            <person name="Patil S."/>
            <person name="Pu L.-L."/>
            <person name="Saada N."/>
            <person name="Tang L."/>
            <person name="Weissenberger G."/>
            <person name="Zhu Y."/>
            <person name="Hemphill L."/>
            <person name="Shang Y."/>
            <person name="Youmans B."/>
            <person name="Ayvaz T."/>
            <person name="Ross M."/>
            <person name="Santibanez J."/>
            <person name="Aqrawi P."/>
            <person name="Gross S."/>
            <person name="Joshi V."/>
            <person name="Fowler G."/>
            <person name="Nazareth L."/>
            <person name="Reid J."/>
            <person name="Worley K."/>
            <person name="Petrosino J."/>
            <person name="Highlander S."/>
            <person name="Gibbs R."/>
        </authorList>
    </citation>
    <scope>NUCLEOTIDE SEQUENCE [LARGE SCALE GENOMIC DNA]</scope>
    <source>
        <strain evidence="3 4">ATCC 33394</strain>
    </source>
</reference>
<keyword evidence="4" id="KW-1185">Reference proteome</keyword>
<feature type="transmembrane region" description="Helical" evidence="1">
    <location>
        <begin position="344"/>
        <end position="365"/>
    </location>
</feature>
<evidence type="ECO:0000259" key="2">
    <source>
        <dbReference type="Pfam" id="PF01757"/>
    </source>
</evidence>
<accession>F0EYM7</accession>
<proteinExistence type="predicted"/>
<comment type="caution">
    <text evidence="3">The sequence shown here is derived from an EMBL/GenBank/DDBJ whole genome shotgun (WGS) entry which is preliminary data.</text>
</comment>
<dbReference type="InterPro" id="IPR050879">
    <property type="entry name" value="Acyltransferase_3"/>
</dbReference>
<protein>
    <submittedName>
        <fullName evidence="3">Acyltransferase</fullName>
    </submittedName>
</protein>
<evidence type="ECO:0000313" key="4">
    <source>
        <dbReference type="Proteomes" id="UP000004088"/>
    </source>
</evidence>
<keyword evidence="1" id="KW-0812">Transmembrane</keyword>
<feature type="domain" description="Acyltransferase 3" evidence="2">
    <location>
        <begin position="49"/>
        <end position="364"/>
    </location>
</feature>
<dbReference type="GO" id="GO:0016020">
    <property type="term" value="C:membrane"/>
    <property type="evidence" value="ECO:0007669"/>
    <property type="project" value="TreeGrafter"/>
</dbReference>
<evidence type="ECO:0000256" key="1">
    <source>
        <dbReference type="SAM" id="Phobius"/>
    </source>
</evidence>
<feature type="transmembrane region" description="Helical" evidence="1">
    <location>
        <begin position="12"/>
        <end position="33"/>
    </location>
</feature>
<keyword evidence="1" id="KW-0472">Membrane</keyword>
<dbReference type="GO" id="GO:0000271">
    <property type="term" value="P:polysaccharide biosynthetic process"/>
    <property type="evidence" value="ECO:0007669"/>
    <property type="project" value="TreeGrafter"/>
</dbReference>
<dbReference type="PANTHER" id="PTHR23028:SF53">
    <property type="entry name" value="ACYL_TRANSF_3 DOMAIN-CONTAINING PROTEIN"/>
    <property type="match status" value="1"/>
</dbReference>
<name>F0EYM7_9NEIS</name>
<dbReference type="STRING" id="888741.HMPREF9098_0961"/>
<dbReference type="EMBL" id="AEWV01000015">
    <property type="protein sequence ID" value="EGC17635.1"/>
    <property type="molecule type" value="Genomic_DNA"/>
</dbReference>
<keyword evidence="3" id="KW-0012">Acyltransferase</keyword>
<feature type="transmembrane region" description="Helical" evidence="1">
    <location>
        <begin position="82"/>
        <end position="106"/>
    </location>
</feature>
<dbReference type="Proteomes" id="UP000004088">
    <property type="component" value="Unassembled WGS sequence"/>
</dbReference>
<gene>
    <name evidence="3" type="ORF">HMPREF9098_0961</name>
</gene>
<dbReference type="PANTHER" id="PTHR23028">
    <property type="entry name" value="ACETYLTRANSFERASE"/>
    <property type="match status" value="1"/>
</dbReference>
<dbReference type="GO" id="GO:0016747">
    <property type="term" value="F:acyltransferase activity, transferring groups other than amino-acyl groups"/>
    <property type="evidence" value="ECO:0007669"/>
    <property type="project" value="InterPro"/>
</dbReference>
<dbReference type="AlphaFoldDB" id="F0EYM7"/>
<feature type="transmembrane region" description="Helical" evidence="1">
    <location>
        <begin position="285"/>
        <end position="306"/>
    </location>
</feature>
<keyword evidence="1" id="KW-1133">Transmembrane helix</keyword>
<feature type="transmembrane region" description="Helical" evidence="1">
    <location>
        <begin position="232"/>
        <end position="247"/>
    </location>
</feature>
<dbReference type="HOGENOM" id="CLU_005679_3_0_4"/>
<feature type="transmembrane region" description="Helical" evidence="1">
    <location>
        <begin position="174"/>
        <end position="197"/>
    </location>
</feature>
<feature type="transmembrane region" description="Helical" evidence="1">
    <location>
        <begin position="259"/>
        <end position="279"/>
    </location>
</feature>
<dbReference type="InterPro" id="IPR002656">
    <property type="entry name" value="Acyl_transf_3_dom"/>
</dbReference>
<organism evidence="3 4">
    <name type="scientific">Kingella denitrificans ATCC 33394</name>
    <dbReference type="NCBI Taxonomy" id="888741"/>
    <lineage>
        <taxon>Bacteria</taxon>
        <taxon>Pseudomonadati</taxon>
        <taxon>Pseudomonadota</taxon>
        <taxon>Betaproteobacteria</taxon>
        <taxon>Neisseriales</taxon>
        <taxon>Neisseriaceae</taxon>
        <taxon>Kingella</taxon>
    </lineage>
</organism>
<keyword evidence="3" id="KW-0808">Transferase</keyword>